<reference evidence="4 5" key="1">
    <citation type="submission" date="2019-01" db="EMBL/GenBank/DDBJ databases">
        <title>Muriicola soli sp. nov., isolated from soil.</title>
        <authorList>
            <person name="Kang H.J."/>
            <person name="Kim S.B."/>
        </authorList>
    </citation>
    <scope>NUCLEOTIDE SEQUENCE [LARGE SCALE GENOMIC DNA]</scope>
    <source>
        <strain evidence="4 5">MMS17-SY002</strain>
    </source>
</reference>
<dbReference type="InterPro" id="IPR025563">
    <property type="entry name" value="DUF4286"/>
</dbReference>
<dbReference type="InterPro" id="IPR013024">
    <property type="entry name" value="GGCT-like"/>
</dbReference>
<dbReference type="KEGG" id="mur:EQY75_00585"/>
<dbReference type="GO" id="GO:0016740">
    <property type="term" value="F:transferase activity"/>
    <property type="evidence" value="ECO:0007669"/>
    <property type="project" value="UniProtKB-KW"/>
</dbReference>
<dbReference type="Gene3D" id="3.10.490.10">
    <property type="entry name" value="Gamma-glutamyl cyclotransferase-like"/>
    <property type="match status" value="1"/>
</dbReference>
<dbReference type="InterPro" id="IPR036568">
    <property type="entry name" value="GGCT-like_sf"/>
</dbReference>
<name>A0A411E6N2_9FLAO</name>
<evidence type="ECO:0000256" key="2">
    <source>
        <dbReference type="ARBA" id="ARBA00030602"/>
    </source>
</evidence>
<dbReference type="PANTHER" id="PTHR31544">
    <property type="entry name" value="AIG2-LIKE PROTEIN D"/>
    <property type="match status" value="1"/>
</dbReference>
<gene>
    <name evidence="4" type="ORF">EQY75_00585</name>
</gene>
<dbReference type="InterPro" id="IPR009288">
    <property type="entry name" value="AIG2-like_dom"/>
</dbReference>
<keyword evidence="1" id="KW-0808">Transferase</keyword>
<organism evidence="4 5">
    <name type="scientific">Muriicola soli</name>
    <dbReference type="NCBI Taxonomy" id="2507538"/>
    <lineage>
        <taxon>Bacteria</taxon>
        <taxon>Pseudomonadati</taxon>
        <taxon>Bacteroidota</taxon>
        <taxon>Flavobacteriia</taxon>
        <taxon>Flavobacteriales</taxon>
        <taxon>Flavobacteriaceae</taxon>
        <taxon>Muriicola</taxon>
    </lineage>
</organism>
<dbReference type="Pfam" id="PF06094">
    <property type="entry name" value="GGACT"/>
    <property type="match status" value="1"/>
</dbReference>
<evidence type="ECO:0000256" key="1">
    <source>
        <dbReference type="ARBA" id="ARBA00022679"/>
    </source>
</evidence>
<feature type="domain" description="Gamma-glutamylcyclotransferase AIG2-like" evidence="3">
    <location>
        <begin position="114"/>
        <end position="208"/>
    </location>
</feature>
<dbReference type="InterPro" id="IPR045038">
    <property type="entry name" value="AIG2-like"/>
</dbReference>
<dbReference type="Proteomes" id="UP000290889">
    <property type="component" value="Chromosome"/>
</dbReference>
<dbReference type="EMBL" id="CP035544">
    <property type="protein sequence ID" value="QBA63183.1"/>
    <property type="molecule type" value="Genomic_DNA"/>
</dbReference>
<protein>
    <recommendedName>
        <fullName evidence="2">Putative gamma-glutamylcyclotransferase</fullName>
    </recommendedName>
</protein>
<keyword evidence="5" id="KW-1185">Reference proteome</keyword>
<evidence type="ECO:0000313" key="4">
    <source>
        <dbReference type="EMBL" id="QBA63183.1"/>
    </source>
</evidence>
<dbReference type="AlphaFoldDB" id="A0A411E6N2"/>
<evidence type="ECO:0000259" key="3">
    <source>
        <dbReference type="Pfam" id="PF06094"/>
    </source>
</evidence>
<sequence>MLIYNVTVNVEDSIHLKWLDWMQKTHIPEVLATGKFLEATMSRVMVEEELGGITYSVQYKAKDRTTLDAYYKEDADGLRKKTLKNFGNSLVAFRTELEVISIEKVPIKSATNYLFSYGTLLDEEIQKMVFSRVLKGSKDQLKAHSVSPEKVGGLYPTIQKSGNAEDKVNGSVFIVSEEEMHLVDSYEGEAYLRKEVILESGIKAWVYLGKMK</sequence>
<dbReference type="RefSeq" id="WP_129601925.1">
    <property type="nucleotide sequence ID" value="NZ_CP035544.1"/>
</dbReference>
<proteinExistence type="predicted"/>
<accession>A0A411E6N2</accession>
<dbReference type="OrthoDB" id="1121837at2"/>
<dbReference type="PANTHER" id="PTHR31544:SF2">
    <property type="entry name" value="AIG2-LIKE PROTEIN D"/>
    <property type="match status" value="1"/>
</dbReference>
<evidence type="ECO:0000313" key="5">
    <source>
        <dbReference type="Proteomes" id="UP000290889"/>
    </source>
</evidence>
<dbReference type="SUPFAM" id="SSF110857">
    <property type="entry name" value="Gamma-glutamyl cyclotransferase-like"/>
    <property type="match status" value="1"/>
</dbReference>
<dbReference type="Pfam" id="PF14114">
    <property type="entry name" value="DUF4286"/>
    <property type="match status" value="1"/>
</dbReference>
<dbReference type="CDD" id="cd06661">
    <property type="entry name" value="GGCT_like"/>
    <property type="match status" value="1"/>
</dbReference>